<gene>
    <name evidence="3" type="ORF">JQN84_28455</name>
</gene>
<organism evidence="3 4">
    <name type="scientific">Micromonospora humidisoli</name>
    <dbReference type="NCBI Taxonomy" id="2807622"/>
    <lineage>
        <taxon>Bacteria</taxon>
        <taxon>Bacillati</taxon>
        <taxon>Actinomycetota</taxon>
        <taxon>Actinomycetes</taxon>
        <taxon>Micromonosporales</taxon>
        <taxon>Micromonosporaceae</taxon>
        <taxon>Micromonospora</taxon>
    </lineage>
</organism>
<comment type="caution">
    <text evidence="3">The sequence shown here is derived from an EMBL/GenBank/DDBJ whole genome shotgun (WGS) entry which is preliminary data.</text>
</comment>
<keyword evidence="2" id="KW-0812">Transmembrane</keyword>
<accession>A0ABS2JIX1</accession>
<feature type="region of interest" description="Disordered" evidence="1">
    <location>
        <begin position="82"/>
        <end position="120"/>
    </location>
</feature>
<reference evidence="3 4" key="1">
    <citation type="submission" date="2021-02" db="EMBL/GenBank/DDBJ databases">
        <authorList>
            <person name="Lee D.-H."/>
        </authorList>
    </citation>
    <scope>NUCLEOTIDE SEQUENCE [LARGE SCALE GENOMIC DNA]</scope>
    <source>
        <strain evidence="3 4">MMS20-R2-29</strain>
    </source>
</reference>
<name>A0ABS2JIX1_9ACTN</name>
<evidence type="ECO:0000256" key="2">
    <source>
        <dbReference type="SAM" id="Phobius"/>
    </source>
</evidence>
<dbReference type="RefSeq" id="WP_204961650.1">
    <property type="nucleotide sequence ID" value="NZ_JAFEUO010000010.1"/>
</dbReference>
<dbReference type="EMBL" id="JAFEUO010000010">
    <property type="protein sequence ID" value="MBM7086466.1"/>
    <property type="molecule type" value="Genomic_DNA"/>
</dbReference>
<feature type="transmembrane region" description="Helical" evidence="2">
    <location>
        <begin position="39"/>
        <end position="66"/>
    </location>
</feature>
<evidence type="ECO:0000256" key="1">
    <source>
        <dbReference type="SAM" id="MobiDB-lite"/>
    </source>
</evidence>
<keyword evidence="4" id="KW-1185">Reference proteome</keyword>
<sequence>MADNRDRVVVEAHTLRTATAKAALLHGSRRGPRELRRPYAAAIASLVVGALLLVAVWAITTIGGLLADQRRPRAAGAVAQFATGTPAVTERPVTSEPPTTAPPIGPEAPVTPEPPATRIA</sequence>
<evidence type="ECO:0000313" key="3">
    <source>
        <dbReference type="EMBL" id="MBM7086466.1"/>
    </source>
</evidence>
<protein>
    <submittedName>
        <fullName evidence="3">Uncharacterized protein</fullName>
    </submittedName>
</protein>
<keyword evidence="2" id="KW-1133">Transmembrane helix</keyword>
<keyword evidence="2" id="KW-0472">Membrane</keyword>
<dbReference type="Proteomes" id="UP000809587">
    <property type="component" value="Unassembled WGS sequence"/>
</dbReference>
<evidence type="ECO:0000313" key="4">
    <source>
        <dbReference type="Proteomes" id="UP000809587"/>
    </source>
</evidence>
<proteinExistence type="predicted"/>
<feature type="compositionally biased region" description="Pro residues" evidence="1">
    <location>
        <begin position="99"/>
        <end position="120"/>
    </location>
</feature>